<accession>A0A8D8ZYR7</accession>
<proteinExistence type="predicted"/>
<dbReference type="EMBL" id="HBUF01543087">
    <property type="protein sequence ID" value="CAG6755819.1"/>
    <property type="molecule type" value="Transcribed_RNA"/>
</dbReference>
<dbReference type="EMBL" id="HBUF01543084">
    <property type="protein sequence ID" value="CAG6755815.1"/>
    <property type="molecule type" value="Transcribed_RNA"/>
</dbReference>
<dbReference type="EMBL" id="HBUF01543089">
    <property type="protein sequence ID" value="CAG6755822.1"/>
    <property type="molecule type" value="Transcribed_RNA"/>
</dbReference>
<protein>
    <submittedName>
        <fullName evidence="1">Uncharacterized protein</fullName>
    </submittedName>
</protein>
<sequence length="108" mass="12009">MRLADELLSIARCLGNFNLFRTCISDTICCHLSTIHAGGSSSQSIFKVHRFLMSSFSVIITGLIKPRTSNILAIVLRMFLFVHLSSLTLTVNEKQSSCGFHCIPNTFK</sequence>
<name>A0A8D8ZYR7_9HEMI</name>
<dbReference type="EMBL" id="HBUF01543083">
    <property type="protein sequence ID" value="CAG6755813.1"/>
    <property type="molecule type" value="Transcribed_RNA"/>
</dbReference>
<reference evidence="1" key="1">
    <citation type="submission" date="2021-05" db="EMBL/GenBank/DDBJ databases">
        <authorList>
            <person name="Alioto T."/>
            <person name="Alioto T."/>
            <person name="Gomez Garrido J."/>
        </authorList>
    </citation>
    <scope>NUCLEOTIDE SEQUENCE</scope>
</reference>
<dbReference type="AlphaFoldDB" id="A0A8D8ZYR7"/>
<evidence type="ECO:0000313" key="1">
    <source>
        <dbReference type="EMBL" id="CAG6755822.1"/>
    </source>
</evidence>
<organism evidence="1">
    <name type="scientific">Cacopsylla melanoneura</name>
    <dbReference type="NCBI Taxonomy" id="428564"/>
    <lineage>
        <taxon>Eukaryota</taxon>
        <taxon>Metazoa</taxon>
        <taxon>Ecdysozoa</taxon>
        <taxon>Arthropoda</taxon>
        <taxon>Hexapoda</taxon>
        <taxon>Insecta</taxon>
        <taxon>Pterygota</taxon>
        <taxon>Neoptera</taxon>
        <taxon>Paraneoptera</taxon>
        <taxon>Hemiptera</taxon>
        <taxon>Sternorrhyncha</taxon>
        <taxon>Psylloidea</taxon>
        <taxon>Psyllidae</taxon>
        <taxon>Psyllinae</taxon>
        <taxon>Cacopsylla</taxon>
    </lineage>
</organism>